<dbReference type="AlphaFoldDB" id="A0A916VFL8"/>
<sequence length="195" mass="21202">MFCGEGKIHIPMGGDISYTTAVKEVVNGLPIQAVLQGAGLISGLVRIDLSDGGRCAVCTIMLGSLTSDPCPCTADQLLFNVLNYQTGKKQIQLQHAEYVPRGGTVQRASWQLQEDVEFAYGRFDYALVCSDEGRPLMPGDLLIVRLCTNPGGLRFGYECFMDAPASTFNGFQTALVIKYPGYRQMLAGGQFEPDF</sequence>
<comment type="caution">
    <text evidence="1">The sequence shown here is derived from an EMBL/GenBank/DDBJ whole genome shotgun (WGS) entry which is preliminary data.</text>
</comment>
<reference evidence="1" key="1">
    <citation type="submission" date="2020-08" db="EMBL/GenBank/DDBJ databases">
        <authorList>
            <person name="Uke A."/>
            <person name="Chhe C."/>
            <person name="Baramee S."/>
            <person name="Kosugi A."/>
        </authorList>
    </citation>
    <scope>NUCLEOTIDE SEQUENCE</scope>
    <source>
        <strain evidence="1">DA-C8</strain>
    </source>
</reference>
<evidence type="ECO:0000313" key="2">
    <source>
        <dbReference type="Proteomes" id="UP000654993"/>
    </source>
</evidence>
<protein>
    <submittedName>
        <fullName evidence="1">Uncharacterized protein</fullName>
    </submittedName>
</protein>
<reference evidence="1" key="2">
    <citation type="journal article" date="2021" name="Data Brief">
        <title>Draft genome sequence data of the facultative, thermophilic, xylanolytic bacterium Paenibacillus sp. strain DA-C8.</title>
        <authorList>
            <person name="Chhe C."/>
            <person name="Uke A."/>
            <person name="Baramee S."/>
            <person name="Ungkulpasvich U."/>
            <person name="Tachaapaikoon C."/>
            <person name="Pason P."/>
            <person name="Waeonukul R."/>
            <person name="Ratanakhanokchai K."/>
            <person name="Kosugi A."/>
        </authorList>
    </citation>
    <scope>NUCLEOTIDE SEQUENCE</scope>
    <source>
        <strain evidence="1">DA-C8</strain>
    </source>
</reference>
<keyword evidence="2" id="KW-1185">Reference proteome</keyword>
<name>A0A916VFL8_9BACL</name>
<organism evidence="1 2">
    <name type="scientific">Insulibacter thermoxylanivorax</name>
    <dbReference type="NCBI Taxonomy" id="2749268"/>
    <lineage>
        <taxon>Bacteria</taxon>
        <taxon>Bacillati</taxon>
        <taxon>Bacillota</taxon>
        <taxon>Bacilli</taxon>
        <taxon>Bacillales</taxon>
        <taxon>Paenibacillaceae</taxon>
        <taxon>Insulibacter</taxon>
    </lineage>
</organism>
<accession>A0A916VFL8</accession>
<dbReference type="Proteomes" id="UP000654993">
    <property type="component" value="Unassembled WGS sequence"/>
</dbReference>
<gene>
    <name evidence="1" type="ORF">PRECH8_08470</name>
</gene>
<dbReference type="EMBL" id="BMAQ01000005">
    <property type="protein sequence ID" value="GFR37551.1"/>
    <property type="molecule type" value="Genomic_DNA"/>
</dbReference>
<evidence type="ECO:0000313" key="1">
    <source>
        <dbReference type="EMBL" id="GFR37551.1"/>
    </source>
</evidence>
<proteinExistence type="predicted"/>